<dbReference type="AlphaFoldDB" id="R9GSL9"/>
<organism evidence="17 18">
    <name type="scientific">Arcticibacter svalbardensis MN12-7</name>
    <dbReference type="NCBI Taxonomy" id="1150600"/>
    <lineage>
        <taxon>Bacteria</taxon>
        <taxon>Pseudomonadati</taxon>
        <taxon>Bacteroidota</taxon>
        <taxon>Sphingobacteriia</taxon>
        <taxon>Sphingobacteriales</taxon>
        <taxon>Sphingobacteriaceae</taxon>
        <taxon>Arcticibacter</taxon>
    </lineage>
</organism>
<feature type="domain" description="Phosphoribosyltransferase" evidence="16">
    <location>
        <begin position="20"/>
        <end position="165"/>
    </location>
</feature>
<dbReference type="EMBL" id="AQPN01000078">
    <property type="protein sequence ID" value="EOR94696.1"/>
    <property type="molecule type" value="Genomic_DNA"/>
</dbReference>
<dbReference type="GO" id="GO:0006166">
    <property type="term" value="P:purine ribonucleoside salvage"/>
    <property type="evidence" value="ECO:0007669"/>
    <property type="project" value="UniProtKB-KW"/>
</dbReference>
<dbReference type="GO" id="GO:0005829">
    <property type="term" value="C:cytosol"/>
    <property type="evidence" value="ECO:0007669"/>
    <property type="project" value="TreeGrafter"/>
</dbReference>
<evidence type="ECO:0000256" key="15">
    <source>
        <dbReference type="RuleBase" id="RU364099"/>
    </source>
</evidence>
<sequence>MKIQIEDKEFSCFLEYEQIKKRTRLLGIQMNVDYEDKLPVVIAVLNGSFLFMADLVKELTVPIEVSFVKLSSYHGGESSSGVVKEIIGLDIDLQNRDVIIVEDIVDTGNTITHVLKQIKEYNPASVVVCTLLLKPDALQVEVQEIAYVGFEIPDEFVVGYGLDYKGLGRNLKDIYRAISLPSET</sequence>
<dbReference type="EC" id="2.4.2.8" evidence="5 15"/>
<dbReference type="GO" id="GO:0004422">
    <property type="term" value="F:hypoxanthine phosphoribosyltransferase activity"/>
    <property type="evidence" value="ECO:0007669"/>
    <property type="project" value="InterPro"/>
</dbReference>
<evidence type="ECO:0000256" key="7">
    <source>
        <dbReference type="ARBA" id="ARBA00022676"/>
    </source>
</evidence>
<evidence type="ECO:0000256" key="2">
    <source>
        <dbReference type="ARBA" id="ARBA00004496"/>
    </source>
</evidence>
<evidence type="ECO:0000256" key="4">
    <source>
        <dbReference type="ARBA" id="ARBA00008391"/>
    </source>
</evidence>
<comment type="caution">
    <text evidence="17">The sequence shown here is derived from an EMBL/GenBank/DDBJ whole genome shotgun (WGS) entry which is preliminary data.</text>
</comment>
<evidence type="ECO:0000259" key="16">
    <source>
        <dbReference type="Pfam" id="PF00156"/>
    </source>
</evidence>
<dbReference type="GO" id="GO:0032264">
    <property type="term" value="P:IMP salvage"/>
    <property type="evidence" value="ECO:0007669"/>
    <property type="project" value="UniProtKB-UniPathway"/>
</dbReference>
<dbReference type="Proteomes" id="UP000014174">
    <property type="component" value="Unassembled WGS sequence"/>
</dbReference>
<dbReference type="UniPathway" id="UPA00591">
    <property type="reaction ID" value="UER00648"/>
</dbReference>
<keyword evidence="11 15" id="KW-0547">Nucleotide-binding</keyword>
<dbReference type="InterPro" id="IPR050408">
    <property type="entry name" value="HGPRT"/>
</dbReference>
<evidence type="ECO:0000256" key="9">
    <source>
        <dbReference type="ARBA" id="ARBA00022723"/>
    </source>
</evidence>
<dbReference type="GO" id="GO:0052657">
    <property type="term" value="F:guanine phosphoribosyltransferase activity"/>
    <property type="evidence" value="ECO:0007669"/>
    <property type="project" value="RHEA"/>
</dbReference>
<keyword evidence="8 15" id="KW-0808">Transferase</keyword>
<evidence type="ECO:0000256" key="5">
    <source>
        <dbReference type="ARBA" id="ARBA00011895"/>
    </source>
</evidence>
<evidence type="ECO:0000256" key="12">
    <source>
        <dbReference type="ARBA" id="ARBA00022842"/>
    </source>
</evidence>
<comment type="pathway">
    <text evidence="3 15">Purine metabolism; IMP biosynthesis via salvage pathway; IMP from hypoxanthine: step 1/1.</text>
</comment>
<dbReference type="GO" id="GO:0032263">
    <property type="term" value="P:GMP salvage"/>
    <property type="evidence" value="ECO:0007669"/>
    <property type="project" value="TreeGrafter"/>
</dbReference>
<dbReference type="GO" id="GO:0000287">
    <property type="term" value="F:magnesium ion binding"/>
    <property type="evidence" value="ECO:0007669"/>
    <property type="project" value="TreeGrafter"/>
</dbReference>
<evidence type="ECO:0000256" key="10">
    <source>
        <dbReference type="ARBA" id="ARBA00022726"/>
    </source>
</evidence>
<protein>
    <recommendedName>
        <fullName evidence="5 15">Hypoxanthine phosphoribosyltransferase</fullName>
        <ecNumber evidence="5 15">2.4.2.8</ecNumber>
    </recommendedName>
</protein>
<dbReference type="NCBIfam" id="TIGR01203">
    <property type="entry name" value="HGPRTase"/>
    <property type="match status" value="1"/>
</dbReference>
<evidence type="ECO:0000256" key="1">
    <source>
        <dbReference type="ARBA" id="ARBA00001946"/>
    </source>
</evidence>
<evidence type="ECO:0000256" key="3">
    <source>
        <dbReference type="ARBA" id="ARBA00004669"/>
    </source>
</evidence>
<dbReference type="CDD" id="cd06223">
    <property type="entry name" value="PRTases_typeI"/>
    <property type="match status" value="1"/>
</dbReference>
<proteinExistence type="inferred from homology"/>
<dbReference type="SUPFAM" id="SSF53271">
    <property type="entry name" value="PRTase-like"/>
    <property type="match status" value="1"/>
</dbReference>
<dbReference type="Pfam" id="PF00156">
    <property type="entry name" value="Pribosyltran"/>
    <property type="match status" value="1"/>
</dbReference>
<name>R9GSL9_9SPHI</name>
<evidence type="ECO:0000256" key="13">
    <source>
        <dbReference type="ARBA" id="ARBA00048811"/>
    </source>
</evidence>
<dbReference type="eggNOG" id="COG0634">
    <property type="taxonomic scope" value="Bacteria"/>
</dbReference>
<dbReference type="PATRIC" id="fig|1150600.3.peg.2044"/>
<dbReference type="PANTHER" id="PTHR43340">
    <property type="entry name" value="HYPOXANTHINE-GUANINE PHOSPHORIBOSYLTRANSFERASE"/>
    <property type="match status" value="1"/>
</dbReference>
<comment type="cofactor">
    <cofactor evidence="1 15">
        <name>Mg(2+)</name>
        <dbReference type="ChEBI" id="CHEBI:18420"/>
    </cofactor>
</comment>
<evidence type="ECO:0000256" key="8">
    <source>
        <dbReference type="ARBA" id="ARBA00022679"/>
    </source>
</evidence>
<comment type="catalytic activity">
    <reaction evidence="14">
        <text>IMP + diphosphate = hypoxanthine + 5-phospho-alpha-D-ribose 1-diphosphate</text>
        <dbReference type="Rhea" id="RHEA:17973"/>
        <dbReference type="ChEBI" id="CHEBI:17368"/>
        <dbReference type="ChEBI" id="CHEBI:33019"/>
        <dbReference type="ChEBI" id="CHEBI:58017"/>
        <dbReference type="ChEBI" id="CHEBI:58053"/>
        <dbReference type="EC" id="2.4.2.8"/>
    </reaction>
    <physiologicalReaction direction="right-to-left" evidence="14">
        <dbReference type="Rhea" id="RHEA:17975"/>
    </physiologicalReaction>
</comment>
<evidence type="ECO:0000256" key="6">
    <source>
        <dbReference type="ARBA" id="ARBA00022490"/>
    </source>
</evidence>
<comment type="subcellular location">
    <subcellularLocation>
        <location evidence="2 15">Cytoplasm</location>
    </subcellularLocation>
</comment>
<dbReference type="Gene3D" id="3.40.50.2020">
    <property type="match status" value="1"/>
</dbReference>
<dbReference type="InterPro" id="IPR000836">
    <property type="entry name" value="PRTase_dom"/>
</dbReference>
<evidence type="ECO:0000256" key="14">
    <source>
        <dbReference type="ARBA" id="ARBA00049402"/>
    </source>
</evidence>
<evidence type="ECO:0000256" key="11">
    <source>
        <dbReference type="ARBA" id="ARBA00022741"/>
    </source>
</evidence>
<dbReference type="GO" id="GO:0046100">
    <property type="term" value="P:hypoxanthine metabolic process"/>
    <property type="evidence" value="ECO:0007669"/>
    <property type="project" value="TreeGrafter"/>
</dbReference>
<dbReference type="PANTHER" id="PTHR43340:SF1">
    <property type="entry name" value="HYPOXANTHINE PHOSPHORIBOSYLTRANSFERASE"/>
    <property type="match status" value="1"/>
</dbReference>
<reference evidence="17 18" key="1">
    <citation type="journal article" date="2013" name="Genome Announc.">
        <title>Draft Genome Sequence of Arcticibacter svalbardensis Strain MN12-7T, a Member of the Family Sphingobacteriaceae Isolated from an Arctic Soil Sample.</title>
        <authorList>
            <person name="Shivaji S."/>
            <person name="Ara S."/>
            <person name="Prasad S."/>
            <person name="Manasa B.P."/>
            <person name="Begum Z."/>
            <person name="Singh A."/>
            <person name="Kumar Pinnaka A."/>
        </authorList>
    </citation>
    <scope>NUCLEOTIDE SEQUENCE [LARGE SCALE GENOMIC DNA]</scope>
    <source>
        <strain evidence="17 18">MN12-7</strain>
    </source>
</reference>
<dbReference type="GO" id="GO:0000166">
    <property type="term" value="F:nucleotide binding"/>
    <property type="evidence" value="ECO:0007669"/>
    <property type="project" value="UniProtKB-KW"/>
</dbReference>
<evidence type="ECO:0000313" key="18">
    <source>
        <dbReference type="Proteomes" id="UP000014174"/>
    </source>
</evidence>
<evidence type="ECO:0000313" key="17">
    <source>
        <dbReference type="EMBL" id="EOR94696.1"/>
    </source>
</evidence>
<keyword evidence="7 15" id="KW-0328">Glycosyltransferase</keyword>
<comment type="similarity">
    <text evidence="4 15">Belongs to the purine/pyrimidine phosphoribosyltransferase family.</text>
</comment>
<keyword evidence="9 15" id="KW-0479">Metal-binding</keyword>
<keyword evidence="10 15" id="KW-0660">Purine salvage</keyword>
<keyword evidence="18" id="KW-1185">Reference proteome</keyword>
<dbReference type="RefSeq" id="WP_016195304.1">
    <property type="nucleotide sequence ID" value="NZ_AQPN01000078.1"/>
</dbReference>
<dbReference type="InterPro" id="IPR005904">
    <property type="entry name" value="Hxn_phspho_trans"/>
</dbReference>
<dbReference type="GO" id="GO:0006178">
    <property type="term" value="P:guanine salvage"/>
    <property type="evidence" value="ECO:0007669"/>
    <property type="project" value="TreeGrafter"/>
</dbReference>
<gene>
    <name evidence="17" type="ORF">ADIARSV_2070</name>
</gene>
<dbReference type="OrthoDB" id="9802824at2"/>
<keyword evidence="6 15" id="KW-0963">Cytoplasm</keyword>
<comment type="catalytic activity">
    <reaction evidence="13">
        <text>GMP + diphosphate = guanine + 5-phospho-alpha-D-ribose 1-diphosphate</text>
        <dbReference type="Rhea" id="RHEA:25424"/>
        <dbReference type="ChEBI" id="CHEBI:16235"/>
        <dbReference type="ChEBI" id="CHEBI:33019"/>
        <dbReference type="ChEBI" id="CHEBI:58017"/>
        <dbReference type="ChEBI" id="CHEBI:58115"/>
        <dbReference type="EC" id="2.4.2.8"/>
    </reaction>
    <physiologicalReaction direction="right-to-left" evidence="13">
        <dbReference type="Rhea" id="RHEA:25426"/>
    </physiologicalReaction>
</comment>
<dbReference type="InterPro" id="IPR029057">
    <property type="entry name" value="PRTase-like"/>
</dbReference>
<dbReference type="STRING" id="1150600.ADIARSV_2070"/>
<accession>R9GSL9</accession>
<keyword evidence="12 15" id="KW-0460">Magnesium</keyword>